<dbReference type="EMBL" id="JACRUM010000009">
    <property type="protein sequence ID" value="MBC5864428.1"/>
    <property type="molecule type" value="Genomic_DNA"/>
</dbReference>
<dbReference type="Proteomes" id="UP000621670">
    <property type="component" value="Unassembled WGS sequence"/>
</dbReference>
<name>A0ABR7JJ82_9FLAO</name>
<feature type="transmembrane region" description="Helical" evidence="1">
    <location>
        <begin position="6"/>
        <end position="25"/>
    </location>
</feature>
<organism evidence="2 3">
    <name type="scientific">Flavobacterium turcicum</name>
    <dbReference type="NCBI Taxonomy" id="2764718"/>
    <lineage>
        <taxon>Bacteria</taxon>
        <taxon>Pseudomonadati</taxon>
        <taxon>Bacteroidota</taxon>
        <taxon>Flavobacteriia</taxon>
        <taxon>Flavobacteriales</taxon>
        <taxon>Flavobacteriaceae</taxon>
        <taxon>Flavobacterium</taxon>
    </lineage>
</organism>
<reference evidence="2 3" key="1">
    <citation type="submission" date="2020-08" db="EMBL/GenBank/DDBJ databases">
        <title>Description of novel Flavobacterium F-400 isolate.</title>
        <authorList>
            <person name="Saticioglu I."/>
            <person name="Duman M."/>
            <person name="Altun S."/>
        </authorList>
    </citation>
    <scope>NUCLEOTIDE SEQUENCE [LARGE SCALE GENOMIC DNA]</scope>
    <source>
        <strain evidence="2 3">F-400</strain>
    </source>
</reference>
<keyword evidence="1" id="KW-0812">Transmembrane</keyword>
<dbReference type="RefSeq" id="WP_166138494.1">
    <property type="nucleotide sequence ID" value="NZ_JAAOBY010000009.1"/>
</dbReference>
<keyword evidence="1" id="KW-1133">Transmembrane helix</keyword>
<gene>
    <name evidence="2" type="ORF">H8R26_13445</name>
</gene>
<keyword evidence="3" id="KW-1185">Reference proteome</keyword>
<feature type="transmembrane region" description="Helical" evidence="1">
    <location>
        <begin position="45"/>
        <end position="66"/>
    </location>
</feature>
<evidence type="ECO:0000256" key="1">
    <source>
        <dbReference type="SAM" id="Phobius"/>
    </source>
</evidence>
<accession>A0ABR7JJ82</accession>
<protein>
    <submittedName>
        <fullName evidence="2">Uncharacterized protein</fullName>
    </submittedName>
</protein>
<comment type="caution">
    <text evidence="2">The sequence shown here is derived from an EMBL/GenBank/DDBJ whole genome shotgun (WGS) entry which is preliminary data.</text>
</comment>
<evidence type="ECO:0000313" key="2">
    <source>
        <dbReference type="EMBL" id="MBC5864428.1"/>
    </source>
</evidence>
<keyword evidence="1" id="KW-0472">Membrane</keyword>
<sequence length="75" mass="8747">MKNVFMYAMFILGTMFIISGVVKFFPFEIKIIETYGEGYKYGHMVGYVIGKFLALFLGAKMIQYGYETYQEIKVK</sequence>
<evidence type="ECO:0000313" key="3">
    <source>
        <dbReference type="Proteomes" id="UP000621670"/>
    </source>
</evidence>
<proteinExistence type="predicted"/>